<evidence type="ECO:0000256" key="5">
    <source>
        <dbReference type="ARBA" id="ARBA00022438"/>
    </source>
</evidence>
<keyword evidence="5 11" id="KW-0031">Aminopeptidase</keyword>
<dbReference type="Proteomes" id="UP000279859">
    <property type="component" value="Unassembled WGS sequence"/>
</dbReference>
<keyword evidence="12" id="KW-1185">Reference proteome</keyword>
<dbReference type="EMBL" id="RDSR01000005">
    <property type="protein sequence ID" value="RNE64174.1"/>
    <property type="molecule type" value="Genomic_DNA"/>
</dbReference>
<dbReference type="PANTHER" id="PTHR34448:SF1">
    <property type="entry name" value="BLL6088 PROTEIN"/>
    <property type="match status" value="1"/>
</dbReference>
<accession>A0A3M8LHR3</accession>
<keyword evidence="7" id="KW-0479">Metal-binding</keyword>
<comment type="cofactor">
    <cofactor evidence="2">
        <name>Mg(2+)</name>
        <dbReference type="ChEBI" id="CHEBI:18420"/>
    </cofactor>
</comment>
<evidence type="ECO:0000256" key="8">
    <source>
        <dbReference type="ARBA" id="ARBA00022801"/>
    </source>
</evidence>
<dbReference type="InterPro" id="IPR000787">
    <property type="entry name" value="Peptidase_M29"/>
</dbReference>
<dbReference type="PANTHER" id="PTHR34448">
    <property type="entry name" value="AMINOPEPTIDASE"/>
    <property type="match status" value="1"/>
</dbReference>
<evidence type="ECO:0000256" key="1">
    <source>
        <dbReference type="ARBA" id="ARBA00001941"/>
    </source>
</evidence>
<dbReference type="SUPFAM" id="SSF144052">
    <property type="entry name" value="Thermophilic metalloprotease-like"/>
    <property type="match status" value="1"/>
</dbReference>
<sequence length="389" mass="41094">MPEAAYAPATSQPAGPGTPADDPRWAALATQIADGTRVGNGSKVGIFLTDPEGMPAVEAFVDEVYRRGGIPQVVLSDERFDRSAVAHASTEMLAVPAPLEAWSMEWADVHVSFRAMAVPVAGPVDEERLALQRKGKGVVSTLRWRETRWCLVRVPTRAWADLIGCDYDTLLTQFFDGCLGDWAARRAAWERLAAEFNAADTVRILSPDTDLTLGVAGRTWVAFAGEANLPDGELATAPVDDAVNGHITFPGRFWFAGAPIDDLRLEFLNGLVTGISAATGEGLARKLLTTDAGAGRVGELGIGTNAAFQLYTGDLLLDEKILGTVHIALGRAYPECGGVNQSSLHWDIVKDLRDPGGFLYVGDRAVIDDGVADPALAGGTAPAATGAAS</sequence>
<keyword evidence="6" id="KW-0645">Protease</keyword>
<dbReference type="RefSeq" id="WP_123045132.1">
    <property type="nucleotide sequence ID" value="NZ_RDSR01000005.1"/>
</dbReference>
<dbReference type="GO" id="GO:0008237">
    <property type="term" value="F:metallopeptidase activity"/>
    <property type="evidence" value="ECO:0007669"/>
    <property type="project" value="UniProtKB-KW"/>
</dbReference>
<evidence type="ECO:0000256" key="9">
    <source>
        <dbReference type="ARBA" id="ARBA00023049"/>
    </source>
</evidence>
<dbReference type="OrthoDB" id="9803993at2"/>
<reference evidence="11 12" key="1">
    <citation type="submission" date="2018-11" db="EMBL/GenBank/DDBJ databases">
        <title>Cryobacterium sp. nov., isolated from rhizosphere soil of lettuce.</title>
        <authorList>
            <person name="Wang Y."/>
        </authorList>
    </citation>
    <scope>NUCLEOTIDE SEQUENCE [LARGE SCALE GENOMIC DNA]</scope>
    <source>
        <strain evidence="11 12">NEAU-85</strain>
    </source>
</reference>
<dbReference type="InterPro" id="IPR035097">
    <property type="entry name" value="M29_N-terminal"/>
</dbReference>
<feature type="region of interest" description="Disordered" evidence="10">
    <location>
        <begin position="1"/>
        <end position="22"/>
    </location>
</feature>
<evidence type="ECO:0000256" key="4">
    <source>
        <dbReference type="ARBA" id="ARBA00008236"/>
    </source>
</evidence>
<comment type="caution">
    <text evidence="11">The sequence shown here is derived from an EMBL/GenBank/DDBJ whole genome shotgun (WGS) entry which is preliminary data.</text>
</comment>
<comment type="similarity">
    <text evidence="4">Belongs to the peptidase M29 family.</text>
</comment>
<dbReference type="GO" id="GO:0046872">
    <property type="term" value="F:metal ion binding"/>
    <property type="evidence" value="ECO:0007669"/>
    <property type="project" value="UniProtKB-KW"/>
</dbReference>
<dbReference type="AlphaFoldDB" id="A0A3M8LHR3"/>
<evidence type="ECO:0000313" key="11">
    <source>
        <dbReference type="EMBL" id="RNE64174.1"/>
    </source>
</evidence>
<proteinExistence type="inferred from homology"/>
<dbReference type="GO" id="GO:0006508">
    <property type="term" value="P:proteolysis"/>
    <property type="evidence" value="ECO:0007669"/>
    <property type="project" value="UniProtKB-KW"/>
</dbReference>
<keyword evidence="8" id="KW-0378">Hydrolase</keyword>
<evidence type="ECO:0000256" key="7">
    <source>
        <dbReference type="ARBA" id="ARBA00022723"/>
    </source>
</evidence>
<gene>
    <name evidence="11" type="ORF">EEJ31_04730</name>
</gene>
<name>A0A3M8LHR3_9MICO</name>
<organism evidence="11 12">
    <name type="scientific">Cryobacterium tepidiphilum</name>
    <dbReference type="NCBI Taxonomy" id="2486026"/>
    <lineage>
        <taxon>Bacteria</taxon>
        <taxon>Bacillati</taxon>
        <taxon>Actinomycetota</taxon>
        <taxon>Actinomycetes</taxon>
        <taxon>Micrococcales</taxon>
        <taxon>Microbacteriaceae</taxon>
        <taxon>Cryobacterium</taxon>
    </lineage>
</organism>
<dbReference type="PRINTS" id="PR00919">
    <property type="entry name" value="THERMOPTASE"/>
</dbReference>
<protein>
    <submittedName>
        <fullName evidence="11">Aminopeptidase</fullName>
    </submittedName>
</protein>
<evidence type="ECO:0000256" key="6">
    <source>
        <dbReference type="ARBA" id="ARBA00022670"/>
    </source>
</evidence>
<dbReference type="Pfam" id="PF02073">
    <property type="entry name" value="Peptidase_M29"/>
    <property type="match status" value="1"/>
</dbReference>
<evidence type="ECO:0000256" key="3">
    <source>
        <dbReference type="ARBA" id="ARBA00001947"/>
    </source>
</evidence>
<evidence type="ECO:0000256" key="10">
    <source>
        <dbReference type="SAM" id="MobiDB-lite"/>
    </source>
</evidence>
<comment type="cofactor">
    <cofactor evidence="3">
        <name>Zn(2+)</name>
        <dbReference type="ChEBI" id="CHEBI:29105"/>
    </cofactor>
</comment>
<dbReference type="GO" id="GO:0004177">
    <property type="term" value="F:aminopeptidase activity"/>
    <property type="evidence" value="ECO:0007669"/>
    <property type="project" value="UniProtKB-KW"/>
</dbReference>
<dbReference type="Gene3D" id="3.40.1830.10">
    <property type="entry name" value="Thermophilic metalloprotease (M29)"/>
    <property type="match status" value="1"/>
</dbReference>
<keyword evidence="9" id="KW-0482">Metalloprotease</keyword>
<comment type="cofactor">
    <cofactor evidence="1">
        <name>Co(2+)</name>
        <dbReference type="ChEBI" id="CHEBI:48828"/>
    </cofactor>
</comment>
<evidence type="ECO:0000256" key="2">
    <source>
        <dbReference type="ARBA" id="ARBA00001946"/>
    </source>
</evidence>
<evidence type="ECO:0000313" key="12">
    <source>
        <dbReference type="Proteomes" id="UP000279859"/>
    </source>
</evidence>
<dbReference type="InterPro" id="IPR052170">
    <property type="entry name" value="M29_Exopeptidase"/>
</dbReference>